<keyword evidence="2" id="KW-1185">Reference proteome</keyword>
<dbReference type="AlphaFoldDB" id="A0A2H3BT96"/>
<dbReference type="EMBL" id="KZ293427">
    <property type="protein sequence ID" value="PBK70202.1"/>
    <property type="molecule type" value="Genomic_DNA"/>
</dbReference>
<reference evidence="2" key="1">
    <citation type="journal article" date="2017" name="Nat. Ecol. Evol.">
        <title>Genome expansion and lineage-specific genetic innovations in the forest pathogenic fungi Armillaria.</title>
        <authorList>
            <person name="Sipos G."/>
            <person name="Prasanna A.N."/>
            <person name="Walter M.C."/>
            <person name="O'Connor E."/>
            <person name="Balint B."/>
            <person name="Krizsan K."/>
            <person name="Kiss B."/>
            <person name="Hess J."/>
            <person name="Varga T."/>
            <person name="Slot J."/>
            <person name="Riley R."/>
            <person name="Boka B."/>
            <person name="Rigling D."/>
            <person name="Barry K."/>
            <person name="Lee J."/>
            <person name="Mihaltcheva S."/>
            <person name="LaButti K."/>
            <person name="Lipzen A."/>
            <person name="Waldron R."/>
            <person name="Moloney N.M."/>
            <person name="Sperisen C."/>
            <person name="Kredics L."/>
            <person name="Vagvoelgyi C."/>
            <person name="Patrignani A."/>
            <person name="Fitzpatrick D."/>
            <person name="Nagy I."/>
            <person name="Doyle S."/>
            <person name="Anderson J.B."/>
            <person name="Grigoriev I.V."/>
            <person name="Gueldener U."/>
            <person name="Muensterkoetter M."/>
            <person name="Nagy L.G."/>
        </authorList>
    </citation>
    <scope>NUCLEOTIDE SEQUENCE [LARGE SCALE GENOMIC DNA]</scope>
    <source>
        <strain evidence="2">28-4</strain>
    </source>
</reference>
<sequence length="338" mass="36036">MLEVPPYLGISFKSAGTENYTVRRTWGGFSYDLEFEIIPEVYLGSGDVPGGWRIRRHWVSMDMPARRHVVVLSWVRSLGVGTLAEPEGVHAKGEPSSKHWRSIGGVGDCGGCRRAASDSIGDVPGAYHGDWAELFGVRFWGSGNVIGVRGRLSSEGVGGAGISIWAWGSVPRRKLGDCKGFRGRAISASLEAHTLSGNPLGGSWGRGAWMGSPDGVAVQLILVEELVLVLVLWLETSSSCMMTFGRLWMGNTESMGPGSSLEKILDSGLLLEKVGETGTCGDWGRKVSMDIDEVGDSRVIGLVEVEEIGNECNDGKAANGAGDDNTEVVRGHSVLTSV</sequence>
<protein>
    <submittedName>
        <fullName evidence="1">Uncharacterized protein</fullName>
    </submittedName>
</protein>
<evidence type="ECO:0000313" key="1">
    <source>
        <dbReference type="EMBL" id="PBK70202.1"/>
    </source>
</evidence>
<gene>
    <name evidence="1" type="ORF">ARMSODRAFT_974681</name>
</gene>
<evidence type="ECO:0000313" key="2">
    <source>
        <dbReference type="Proteomes" id="UP000218334"/>
    </source>
</evidence>
<dbReference type="Proteomes" id="UP000218334">
    <property type="component" value="Unassembled WGS sequence"/>
</dbReference>
<name>A0A2H3BT96_9AGAR</name>
<organism evidence="1 2">
    <name type="scientific">Armillaria solidipes</name>
    <dbReference type="NCBI Taxonomy" id="1076256"/>
    <lineage>
        <taxon>Eukaryota</taxon>
        <taxon>Fungi</taxon>
        <taxon>Dikarya</taxon>
        <taxon>Basidiomycota</taxon>
        <taxon>Agaricomycotina</taxon>
        <taxon>Agaricomycetes</taxon>
        <taxon>Agaricomycetidae</taxon>
        <taxon>Agaricales</taxon>
        <taxon>Marasmiineae</taxon>
        <taxon>Physalacriaceae</taxon>
        <taxon>Armillaria</taxon>
    </lineage>
</organism>
<proteinExistence type="predicted"/>
<accession>A0A2H3BT96</accession>